<dbReference type="RefSeq" id="WP_166031393.1">
    <property type="nucleotide sequence ID" value="NZ_CP048877.1"/>
</dbReference>
<feature type="domain" description="Ribbon-helix-helix protein CopG" evidence="1">
    <location>
        <begin position="5"/>
        <end position="45"/>
    </location>
</feature>
<proteinExistence type="predicted"/>
<dbReference type="Proteomes" id="UP000502179">
    <property type="component" value="Chromosome"/>
</dbReference>
<evidence type="ECO:0000313" key="3">
    <source>
        <dbReference type="Proteomes" id="UP000502179"/>
    </source>
</evidence>
<organism evidence="2 3">
    <name type="scientific">Thermosulfuriphilus ammonigenes</name>
    <dbReference type="NCBI Taxonomy" id="1936021"/>
    <lineage>
        <taxon>Bacteria</taxon>
        <taxon>Pseudomonadati</taxon>
        <taxon>Thermodesulfobacteriota</taxon>
        <taxon>Thermodesulfobacteria</taxon>
        <taxon>Thermodesulfobacteriales</taxon>
        <taxon>Thermodesulfobacteriaceae</taxon>
        <taxon>Thermosulfuriphilus</taxon>
    </lineage>
</organism>
<dbReference type="InterPro" id="IPR010985">
    <property type="entry name" value="Ribbon_hlx_hlx"/>
</dbReference>
<dbReference type="EMBL" id="CP048877">
    <property type="protein sequence ID" value="QIJ71171.1"/>
    <property type="molecule type" value="Genomic_DNA"/>
</dbReference>
<accession>A0A6G7PUH4</accession>
<dbReference type="AlphaFoldDB" id="A0A6G7PUH4"/>
<keyword evidence="3" id="KW-1185">Reference proteome</keyword>
<evidence type="ECO:0000313" key="2">
    <source>
        <dbReference type="EMBL" id="QIJ71171.1"/>
    </source>
</evidence>
<dbReference type="KEGG" id="tav:G4V39_02270"/>
<dbReference type="GO" id="GO:0006355">
    <property type="term" value="P:regulation of DNA-templated transcription"/>
    <property type="evidence" value="ECO:0007669"/>
    <property type="project" value="InterPro"/>
</dbReference>
<sequence length="78" mass="9196">MSKGKVITVTLSEETWRELRRRAALAGKSISAFVRERIEEELGQKGNIYEEVHRELEEIARKVGGHLERWNREELYDL</sequence>
<name>A0A6G7PUH4_9BACT</name>
<dbReference type="SUPFAM" id="SSF47598">
    <property type="entry name" value="Ribbon-helix-helix"/>
    <property type="match status" value="1"/>
</dbReference>
<reference evidence="2 3" key="1">
    <citation type="submission" date="2020-02" db="EMBL/GenBank/DDBJ databases">
        <title>Genome analysis of Thermosulfuriphilus ammonigenes ST65T, an anaerobic thermophilic chemolithoautotrophic bacterium isolated from a deep-sea hydrothermal vent.</title>
        <authorList>
            <person name="Slobodkina G."/>
            <person name="Allioux M."/>
            <person name="Merkel A."/>
            <person name="Alain K."/>
            <person name="Jebbar M."/>
            <person name="Slobodkin A."/>
        </authorList>
    </citation>
    <scope>NUCLEOTIDE SEQUENCE [LARGE SCALE GENOMIC DNA]</scope>
    <source>
        <strain evidence="2 3">ST65</strain>
    </source>
</reference>
<gene>
    <name evidence="2" type="ORF">G4V39_02270</name>
</gene>
<evidence type="ECO:0000259" key="1">
    <source>
        <dbReference type="Pfam" id="PF01402"/>
    </source>
</evidence>
<dbReference type="InterPro" id="IPR002145">
    <property type="entry name" value="CopG"/>
</dbReference>
<protein>
    <submittedName>
        <fullName evidence="2">Ribbon-helix-helix protein, CopG family</fullName>
    </submittedName>
</protein>
<dbReference type="Pfam" id="PF01402">
    <property type="entry name" value="RHH_1"/>
    <property type="match status" value="1"/>
</dbReference>